<name>A0ABD0LUN3_9CAEN</name>
<accession>A0ABD0LUN3</accession>
<evidence type="ECO:0000313" key="2">
    <source>
        <dbReference type="EMBL" id="KAK7503360.1"/>
    </source>
</evidence>
<sequence length="669" mass="75371">MNKLFESMAVSAGTRQERSLKKRKTLPNLLPSDLRLSPTRTSTAPPLTPTRGPKSPPARRSSATERRSQSRATLFSASPDGPGSRATSASTPRATRKFLYSLAVISMSRRTSGDTPQSKLGRRDSGSSRLAGLAAAVRQSRPSLGAFGTMGSVTNMVTLRRRALLKLKLTKSQLMWKKLRVWVPIIYVLKKLLDKHASQAMTDPSSPFYSHKGEMDDPAAGIDKDHYMFFDPSHFKANRQMRMSQEAKRILTKPPEERTAEEIHFAMIGLRGLPIIAEYPVRMQRNLAQYGRFECFDAKRVIVKQGRRPEGFYFVLYGSGTGHHEQGNTQLAYEKIFMTGENRSLNDPDQYDFLSSMPFMRGWPVKKLFENPDPKNVTFGYFPRKSVLVKDSNFSDWLILGSATVLKKLVRTNPTVSKRTGQYTDTSTTTGFFTFLSSDTDYNRWLNNRNITLPPPLTISDSDTDMETDWPSTMHRARPLTSVGGTEQQTVKGIRKTRSAFRSGAKASVSFARKASILRRPKIQFGPDTNSELTDEVKFAATKRTFLDDLDAGFRARAHILTEADINPQFVYVHTLTKGDVFGLAPLVFPDQPSLCLISNGAECLMIKKKFYLDNCPQGLAQRLKVEVSPYPSEKKLQQDLVNRINWDVYKNAITRHVYEYSRVTVTPL</sequence>
<protein>
    <recommendedName>
        <fullName evidence="4">Cyclic nucleotide-binding domain-containing protein</fullName>
    </recommendedName>
</protein>
<evidence type="ECO:0000256" key="1">
    <source>
        <dbReference type="SAM" id="MobiDB-lite"/>
    </source>
</evidence>
<comment type="caution">
    <text evidence="2">The sequence shown here is derived from an EMBL/GenBank/DDBJ whole genome shotgun (WGS) entry which is preliminary data.</text>
</comment>
<dbReference type="PANTHER" id="PTHR23011">
    <property type="entry name" value="CYCLIC NUCLEOTIDE-BINDING DOMAIN CONTAINING PROTEIN"/>
    <property type="match status" value="1"/>
</dbReference>
<dbReference type="PANTHER" id="PTHR23011:SF28">
    <property type="entry name" value="CYCLIC NUCLEOTIDE-BINDING DOMAIN CONTAINING PROTEIN"/>
    <property type="match status" value="1"/>
</dbReference>
<gene>
    <name evidence="2" type="ORF">BaRGS_00005281</name>
</gene>
<dbReference type="AlphaFoldDB" id="A0ABD0LUN3"/>
<reference evidence="2 3" key="1">
    <citation type="journal article" date="2023" name="Sci. Data">
        <title>Genome assembly of the Korean intertidal mud-creeper Batillaria attramentaria.</title>
        <authorList>
            <person name="Patra A.K."/>
            <person name="Ho P.T."/>
            <person name="Jun S."/>
            <person name="Lee S.J."/>
            <person name="Kim Y."/>
            <person name="Won Y.J."/>
        </authorList>
    </citation>
    <scope>NUCLEOTIDE SEQUENCE [LARGE SCALE GENOMIC DNA]</scope>
    <source>
        <strain evidence="2">Wonlab-2016</strain>
    </source>
</reference>
<evidence type="ECO:0000313" key="3">
    <source>
        <dbReference type="Proteomes" id="UP001519460"/>
    </source>
</evidence>
<dbReference type="InterPro" id="IPR014710">
    <property type="entry name" value="RmlC-like_jellyroll"/>
</dbReference>
<dbReference type="Gene3D" id="2.60.120.10">
    <property type="entry name" value="Jelly Rolls"/>
    <property type="match status" value="1"/>
</dbReference>
<organism evidence="2 3">
    <name type="scientific">Batillaria attramentaria</name>
    <dbReference type="NCBI Taxonomy" id="370345"/>
    <lineage>
        <taxon>Eukaryota</taxon>
        <taxon>Metazoa</taxon>
        <taxon>Spiralia</taxon>
        <taxon>Lophotrochozoa</taxon>
        <taxon>Mollusca</taxon>
        <taxon>Gastropoda</taxon>
        <taxon>Caenogastropoda</taxon>
        <taxon>Sorbeoconcha</taxon>
        <taxon>Cerithioidea</taxon>
        <taxon>Batillariidae</taxon>
        <taxon>Batillaria</taxon>
    </lineage>
</organism>
<keyword evidence="3" id="KW-1185">Reference proteome</keyword>
<evidence type="ECO:0008006" key="4">
    <source>
        <dbReference type="Google" id="ProtNLM"/>
    </source>
</evidence>
<dbReference type="InterPro" id="IPR018490">
    <property type="entry name" value="cNMP-bd_dom_sf"/>
</dbReference>
<dbReference type="EMBL" id="JACVVK020000020">
    <property type="protein sequence ID" value="KAK7503360.1"/>
    <property type="molecule type" value="Genomic_DNA"/>
</dbReference>
<dbReference type="Proteomes" id="UP001519460">
    <property type="component" value="Unassembled WGS sequence"/>
</dbReference>
<feature type="region of interest" description="Disordered" evidence="1">
    <location>
        <begin position="1"/>
        <end position="92"/>
    </location>
</feature>
<proteinExistence type="predicted"/>
<dbReference type="SUPFAM" id="SSF51206">
    <property type="entry name" value="cAMP-binding domain-like"/>
    <property type="match status" value="1"/>
</dbReference>